<comment type="caution">
    <text evidence="10">The sequence shown here is derived from an EMBL/GenBank/DDBJ whole genome shotgun (WGS) entry which is preliminary data.</text>
</comment>
<comment type="catalytic activity">
    <reaction evidence="7">
        <text>L-threonyl-[protein] + ATP = O-phospho-L-threonyl-[protein] + ADP + H(+)</text>
        <dbReference type="Rhea" id="RHEA:46608"/>
        <dbReference type="Rhea" id="RHEA-COMP:11060"/>
        <dbReference type="Rhea" id="RHEA-COMP:11605"/>
        <dbReference type="ChEBI" id="CHEBI:15378"/>
        <dbReference type="ChEBI" id="CHEBI:30013"/>
        <dbReference type="ChEBI" id="CHEBI:30616"/>
        <dbReference type="ChEBI" id="CHEBI:61977"/>
        <dbReference type="ChEBI" id="CHEBI:456216"/>
        <dbReference type="EC" id="2.7.11.1"/>
    </reaction>
</comment>
<dbReference type="EMBL" id="JBFTWV010000399">
    <property type="protein sequence ID" value="KAL2782532.1"/>
    <property type="molecule type" value="Genomic_DNA"/>
</dbReference>
<dbReference type="InterPro" id="IPR011009">
    <property type="entry name" value="Kinase-like_dom_sf"/>
</dbReference>
<dbReference type="InterPro" id="IPR000719">
    <property type="entry name" value="Prot_kinase_dom"/>
</dbReference>
<comment type="catalytic activity">
    <reaction evidence="8">
        <text>L-seryl-[protein] + ATP = O-phospho-L-seryl-[protein] + ADP + H(+)</text>
        <dbReference type="Rhea" id="RHEA:17989"/>
        <dbReference type="Rhea" id="RHEA-COMP:9863"/>
        <dbReference type="Rhea" id="RHEA-COMP:11604"/>
        <dbReference type="ChEBI" id="CHEBI:15378"/>
        <dbReference type="ChEBI" id="CHEBI:29999"/>
        <dbReference type="ChEBI" id="CHEBI:30616"/>
        <dbReference type="ChEBI" id="CHEBI:83421"/>
        <dbReference type="ChEBI" id="CHEBI:456216"/>
        <dbReference type="EC" id="2.7.11.1"/>
    </reaction>
</comment>
<dbReference type="Proteomes" id="UP001610563">
    <property type="component" value="Unassembled WGS sequence"/>
</dbReference>
<dbReference type="PANTHER" id="PTHR24343">
    <property type="entry name" value="SERINE/THREONINE KINASE"/>
    <property type="match status" value="1"/>
</dbReference>
<keyword evidence="3" id="KW-0808">Transferase</keyword>
<evidence type="ECO:0000313" key="10">
    <source>
        <dbReference type="EMBL" id="KAL2782532.1"/>
    </source>
</evidence>
<feature type="domain" description="Protein kinase" evidence="9">
    <location>
        <begin position="1"/>
        <end position="148"/>
    </location>
</feature>
<keyword evidence="5" id="KW-0418">Kinase</keyword>
<sequence>MGIAHRDLKPENLLLTNYGRLKISDFGHAECFRLAWEDQVHMSTRRCGSAPYVSPEQYLAQPFDPRYADIWAAAIVYIAMRAGRNPWKSATVKDECFRDYTEDCEAGSQYFLIKDITHERSCAILHSMLNVTPAHRPGVAETLRSQWLQEVCCCQATTNPGLPG</sequence>
<dbReference type="EC" id="2.7.11.1" evidence="1"/>
<evidence type="ECO:0000259" key="9">
    <source>
        <dbReference type="PROSITE" id="PS50011"/>
    </source>
</evidence>
<proteinExistence type="predicted"/>
<gene>
    <name evidence="10" type="ORF">BJX66DRAFT_180278</name>
</gene>
<evidence type="ECO:0000313" key="11">
    <source>
        <dbReference type="Proteomes" id="UP001610563"/>
    </source>
</evidence>
<keyword evidence="11" id="KW-1185">Reference proteome</keyword>
<dbReference type="Gene3D" id="1.10.510.10">
    <property type="entry name" value="Transferase(Phosphotransferase) domain 1"/>
    <property type="match status" value="1"/>
</dbReference>
<dbReference type="InterPro" id="IPR008271">
    <property type="entry name" value="Ser/Thr_kinase_AS"/>
</dbReference>
<dbReference type="PROSITE" id="PS00108">
    <property type="entry name" value="PROTEIN_KINASE_ST"/>
    <property type="match status" value="1"/>
</dbReference>
<organism evidence="10 11">
    <name type="scientific">Aspergillus keveii</name>
    <dbReference type="NCBI Taxonomy" id="714993"/>
    <lineage>
        <taxon>Eukaryota</taxon>
        <taxon>Fungi</taxon>
        <taxon>Dikarya</taxon>
        <taxon>Ascomycota</taxon>
        <taxon>Pezizomycotina</taxon>
        <taxon>Eurotiomycetes</taxon>
        <taxon>Eurotiomycetidae</taxon>
        <taxon>Eurotiales</taxon>
        <taxon>Aspergillaceae</taxon>
        <taxon>Aspergillus</taxon>
        <taxon>Aspergillus subgen. Nidulantes</taxon>
    </lineage>
</organism>
<accession>A0ABR4FHF3</accession>
<keyword evidence="6" id="KW-0067">ATP-binding</keyword>
<reference evidence="10 11" key="1">
    <citation type="submission" date="2024-07" db="EMBL/GenBank/DDBJ databases">
        <title>Section-level genome sequencing and comparative genomics of Aspergillus sections Usti and Cavernicolus.</title>
        <authorList>
            <consortium name="Lawrence Berkeley National Laboratory"/>
            <person name="Nybo J.L."/>
            <person name="Vesth T.C."/>
            <person name="Theobald S."/>
            <person name="Frisvad J.C."/>
            <person name="Larsen T.O."/>
            <person name="Kjaerboelling I."/>
            <person name="Rothschild-Mancinelli K."/>
            <person name="Lyhne E.K."/>
            <person name="Kogle M.E."/>
            <person name="Barry K."/>
            <person name="Clum A."/>
            <person name="Na H."/>
            <person name="Ledsgaard L."/>
            <person name="Lin J."/>
            <person name="Lipzen A."/>
            <person name="Kuo A."/>
            <person name="Riley R."/>
            <person name="Mondo S."/>
            <person name="Labutti K."/>
            <person name="Haridas S."/>
            <person name="Pangalinan J."/>
            <person name="Salamov A.A."/>
            <person name="Simmons B.A."/>
            <person name="Magnuson J.K."/>
            <person name="Chen J."/>
            <person name="Drula E."/>
            <person name="Henrissat B."/>
            <person name="Wiebenga A."/>
            <person name="Lubbers R.J."/>
            <person name="Gomes A.C."/>
            <person name="Makela M.R."/>
            <person name="Stajich J."/>
            <person name="Grigoriev I.V."/>
            <person name="Mortensen U.H."/>
            <person name="De Vries R.P."/>
            <person name="Baker S.E."/>
            <person name="Andersen M.R."/>
        </authorList>
    </citation>
    <scope>NUCLEOTIDE SEQUENCE [LARGE SCALE GENOMIC DNA]</scope>
    <source>
        <strain evidence="10 11">CBS 209.92</strain>
    </source>
</reference>
<evidence type="ECO:0000256" key="7">
    <source>
        <dbReference type="ARBA" id="ARBA00047899"/>
    </source>
</evidence>
<dbReference type="SUPFAM" id="SSF56112">
    <property type="entry name" value="Protein kinase-like (PK-like)"/>
    <property type="match status" value="1"/>
</dbReference>
<evidence type="ECO:0000256" key="2">
    <source>
        <dbReference type="ARBA" id="ARBA00022527"/>
    </source>
</evidence>
<dbReference type="Pfam" id="PF00069">
    <property type="entry name" value="Pkinase"/>
    <property type="match status" value="1"/>
</dbReference>
<keyword evidence="2" id="KW-0723">Serine/threonine-protein kinase</keyword>
<name>A0ABR4FHF3_9EURO</name>
<evidence type="ECO:0000256" key="5">
    <source>
        <dbReference type="ARBA" id="ARBA00022777"/>
    </source>
</evidence>
<dbReference type="PROSITE" id="PS50011">
    <property type="entry name" value="PROTEIN_KINASE_DOM"/>
    <property type="match status" value="1"/>
</dbReference>
<evidence type="ECO:0000256" key="8">
    <source>
        <dbReference type="ARBA" id="ARBA00048679"/>
    </source>
</evidence>
<protein>
    <recommendedName>
        <fullName evidence="1">non-specific serine/threonine protein kinase</fullName>
        <ecNumber evidence="1">2.7.11.1</ecNumber>
    </recommendedName>
</protein>
<evidence type="ECO:0000256" key="1">
    <source>
        <dbReference type="ARBA" id="ARBA00012513"/>
    </source>
</evidence>
<evidence type="ECO:0000256" key="3">
    <source>
        <dbReference type="ARBA" id="ARBA00022679"/>
    </source>
</evidence>
<dbReference type="SMART" id="SM00220">
    <property type="entry name" value="S_TKc"/>
    <property type="match status" value="1"/>
</dbReference>
<dbReference type="PANTHER" id="PTHR24343:SF558">
    <property type="entry name" value="PROTEIN KINASE DOMAIN-CONTAINING PROTEIN"/>
    <property type="match status" value="1"/>
</dbReference>
<keyword evidence="4" id="KW-0547">Nucleotide-binding</keyword>
<evidence type="ECO:0000256" key="4">
    <source>
        <dbReference type="ARBA" id="ARBA00022741"/>
    </source>
</evidence>
<evidence type="ECO:0000256" key="6">
    <source>
        <dbReference type="ARBA" id="ARBA00022840"/>
    </source>
</evidence>